<keyword evidence="2" id="KW-1185">Reference proteome</keyword>
<dbReference type="AlphaFoldDB" id="A0A1E5WFQ2"/>
<dbReference type="Proteomes" id="UP000095767">
    <property type="component" value="Unassembled WGS sequence"/>
</dbReference>
<accession>A0A1E5WFQ2</accession>
<gene>
    <name evidence="1" type="ORF">BAE44_0002734</name>
</gene>
<protein>
    <submittedName>
        <fullName evidence="1">Uncharacterized protein</fullName>
    </submittedName>
</protein>
<dbReference type="EMBL" id="LWDX02009765">
    <property type="protein sequence ID" value="OEL36247.1"/>
    <property type="molecule type" value="Genomic_DNA"/>
</dbReference>
<comment type="caution">
    <text evidence="1">The sequence shown here is derived from an EMBL/GenBank/DDBJ whole genome shotgun (WGS) entry which is preliminary data.</text>
</comment>
<evidence type="ECO:0000313" key="2">
    <source>
        <dbReference type="Proteomes" id="UP000095767"/>
    </source>
</evidence>
<name>A0A1E5WFQ2_9POAL</name>
<proteinExistence type="predicted"/>
<reference evidence="1 2" key="1">
    <citation type="submission" date="2016-09" db="EMBL/GenBank/DDBJ databases">
        <title>The draft genome of Dichanthelium oligosanthes: A C3 panicoid grass species.</title>
        <authorList>
            <person name="Studer A.J."/>
            <person name="Schnable J.C."/>
            <person name="Brutnell T.P."/>
        </authorList>
    </citation>
    <scope>NUCLEOTIDE SEQUENCE [LARGE SCALE GENOMIC DNA]</scope>
    <source>
        <strain evidence="2">cv. Kellogg 1175</strain>
        <tissue evidence="1">Leaf</tissue>
    </source>
</reference>
<feature type="non-terminal residue" evidence="1">
    <location>
        <position position="1"/>
    </location>
</feature>
<sequence length="66" mass="7681">LGYSCGGFSSQDHIYSHGYKRFHQIQSNLLWLELWLRGIHIHGGQLAISHHFSCVGWENKFVDLVR</sequence>
<evidence type="ECO:0000313" key="1">
    <source>
        <dbReference type="EMBL" id="OEL36247.1"/>
    </source>
</evidence>
<organism evidence="1 2">
    <name type="scientific">Dichanthelium oligosanthes</name>
    <dbReference type="NCBI Taxonomy" id="888268"/>
    <lineage>
        <taxon>Eukaryota</taxon>
        <taxon>Viridiplantae</taxon>
        <taxon>Streptophyta</taxon>
        <taxon>Embryophyta</taxon>
        <taxon>Tracheophyta</taxon>
        <taxon>Spermatophyta</taxon>
        <taxon>Magnoliopsida</taxon>
        <taxon>Liliopsida</taxon>
        <taxon>Poales</taxon>
        <taxon>Poaceae</taxon>
        <taxon>PACMAD clade</taxon>
        <taxon>Panicoideae</taxon>
        <taxon>Panicodae</taxon>
        <taxon>Paniceae</taxon>
        <taxon>Dichantheliinae</taxon>
        <taxon>Dichanthelium</taxon>
    </lineage>
</organism>